<keyword evidence="1" id="KW-0472">Membrane</keyword>
<name>S0F7H3_9BACT</name>
<proteinExistence type="predicted"/>
<keyword evidence="1" id="KW-1133">Transmembrane helix</keyword>
<feature type="transmembrane region" description="Helical" evidence="1">
    <location>
        <begin position="17"/>
        <end position="39"/>
    </location>
</feature>
<dbReference type="EMBL" id="ACBW01000112">
    <property type="protein sequence ID" value="EEF76030.1"/>
    <property type="molecule type" value="Genomic_DNA"/>
</dbReference>
<dbReference type="Proteomes" id="UP000014073">
    <property type="component" value="Unassembled WGS sequence"/>
</dbReference>
<sequence length="43" mass="5096">MQAFEAFFSYLFLTPGYIFLIIFILSVFSNFLSSFLFSIKRND</sequence>
<organism evidence="2 3">
    <name type="scientific">Phocaeicola coprophilus DSM 18228 = JCM 13818</name>
    <dbReference type="NCBI Taxonomy" id="547042"/>
    <lineage>
        <taxon>Bacteria</taxon>
        <taxon>Pseudomonadati</taxon>
        <taxon>Bacteroidota</taxon>
        <taxon>Bacteroidia</taxon>
        <taxon>Bacteroidales</taxon>
        <taxon>Bacteroidaceae</taxon>
        <taxon>Phocaeicola</taxon>
    </lineage>
</organism>
<dbReference type="AlphaFoldDB" id="S0F7H3"/>
<keyword evidence="1" id="KW-0812">Transmembrane</keyword>
<accession>S0F7H3</accession>
<evidence type="ECO:0000256" key="1">
    <source>
        <dbReference type="SAM" id="Phobius"/>
    </source>
</evidence>
<evidence type="ECO:0000313" key="2">
    <source>
        <dbReference type="EMBL" id="EEF76030.1"/>
    </source>
</evidence>
<dbReference type="STRING" id="547042.BACCOPRO_01524"/>
<protein>
    <submittedName>
        <fullName evidence="2">Uncharacterized protein</fullName>
    </submittedName>
</protein>
<dbReference type="HOGENOM" id="CLU_3229495_0_0_10"/>
<evidence type="ECO:0000313" key="3">
    <source>
        <dbReference type="Proteomes" id="UP000014073"/>
    </source>
</evidence>
<gene>
    <name evidence="2" type="ORF">BACCOPRO_01524</name>
</gene>
<comment type="caution">
    <text evidence="2">The sequence shown here is derived from an EMBL/GenBank/DDBJ whole genome shotgun (WGS) entry which is preliminary data.</text>
</comment>
<keyword evidence="3" id="KW-1185">Reference proteome</keyword>
<reference evidence="2 3" key="1">
    <citation type="submission" date="2008-12" db="EMBL/GenBank/DDBJ databases">
        <authorList>
            <person name="Fulton L."/>
            <person name="Clifton S."/>
            <person name="Fulton B."/>
            <person name="Xu J."/>
            <person name="Minx P."/>
            <person name="Pepin K.H."/>
            <person name="Johnson M."/>
            <person name="Bhonagiri V."/>
            <person name="Nash W.E."/>
            <person name="Mardis E.R."/>
            <person name="Wilson R.K."/>
        </authorList>
    </citation>
    <scope>NUCLEOTIDE SEQUENCE [LARGE SCALE GENOMIC DNA]</scope>
    <source>
        <strain evidence="2 3">DSM 18228</strain>
    </source>
</reference>